<reference evidence="4" key="1">
    <citation type="submission" date="2016-10" db="EMBL/GenBank/DDBJ databases">
        <authorList>
            <person name="Varghese N."/>
            <person name="Submissions S."/>
        </authorList>
    </citation>
    <scope>NUCLEOTIDE SEQUENCE [LARGE SCALE GENOMIC DNA]</scope>
    <source>
        <strain evidence="4">CGMCC 1.11101</strain>
    </source>
</reference>
<evidence type="ECO:0000313" key="4">
    <source>
        <dbReference type="Proteomes" id="UP000198867"/>
    </source>
</evidence>
<protein>
    <submittedName>
        <fullName evidence="3">Purine catabolism regulatory protein</fullName>
    </submittedName>
</protein>
<dbReference type="InterPro" id="IPR042070">
    <property type="entry name" value="PucR_C-HTH_sf"/>
</dbReference>
<dbReference type="PANTHER" id="PTHR33744:SF1">
    <property type="entry name" value="DNA-BINDING TRANSCRIPTIONAL ACTIVATOR ADER"/>
    <property type="match status" value="1"/>
</dbReference>
<name>A0A1I4YKE2_9MICO</name>
<dbReference type="InterPro" id="IPR025736">
    <property type="entry name" value="PucR_C-HTH_dom"/>
</dbReference>
<feature type="domain" description="PucR C-terminal helix-turn-helix" evidence="2">
    <location>
        <begin position="446"/>
        <end position="500"/>
    </location>
</feature>
<dbReference type="EMBL" id="FOVM01000001">
    <property type="protein sequence ID" value="SFN38492.1"/>
    <property type="molecule type" value="Genomic_DNA"/>
</dbReference>
<sequence>MRELDLSLLAGGTPDRLAAPISWIHSSDLADPTPFLDAGQMVLTTGTQFDRESTSQTDYDRYVERLASHGIVGIGFGTEVVQGTPPELVTACERLGLPLFEVPYRVPFIAVIRAAADLLAEAAHARDTWALNAQRAISFAALKPDATAAILKELSRQMRRFVALVDARGTFALAFDEASAMPALATEPAHQRILHEAERLIGRSQRSSSTMSDESGQVNLQTLGRRDALRGVLVIAGMTPLDGADQTVVTSVVALTGLALEQNRELSRARGLLRSGLLQSLLEGNIALVRRIVRQMGGELPAEPIRFVAFDPPALARDALLNDLEARDVAGNVFFAASEGRVLVGVSEEDARAVAEGLARMAGVAAGMSEPALWSETGTATKQAVQALERALASDAEASVVVFSDVAERGLAALLPHADAVEIARALLRPVRDHDAENGTDLIGDVKVWLEHHGQWDPAARALGIHRHTLKNRVALVEKLIGRPLATVDARTNLWLALRVE</sequence>
<dbReference type="STRING" id="995034.SAMN05216219_0311"/>
<dbReference type="Pfam" id="PF13556">
    <property type="entry name" value="HTH_30"/>
    <property type="match status" value="1"/>
</dbReference>
<dbReference type="InterPro" id="IPR051448">
    <property type="entry name" value="CdaR-like_regulators"/>
</dbReference>
<dbReference type="InterPro" id="IPR012914">
    <property type="entry name" value="PucR_dom"/>
</dbReference>
<dbReference type="Proteomes" id="UP000198867">
    <property type="component" value="Unassembled WGS sequence"/>
</dbReference>
<evidence type="ECO:0000313" key="3">
    <source>
        <dbReference type="EMBL" id="SFN38492.1"/>
    </source>
</evidence>
<organism evidence="3 4">
    <name type="scientific">Mycetocola miduiensis</name>
    <dbReference type="NCBI Taxonomy" id="995034"/>
    <lineage>
        <taxon>Bacteria</taxon>
        <taxon>Bacillati</taxon>
        <taxon>Actinomycetota</taxon>
        <taxon>Actinomycetes</taxon>
        <taxon>Micrococcales</taxon>
        <taxon>Microbacteriaceae</taxon>
        <taxon>Mycetocola</taxon>
    </lineage>
</organism>
<dbReference type="Gene3D" id="1.10.10.2840">
    <property type="entry name" value="PucR C-terminal helix-turn-helix domain"/>
    <property type="match status" value="1"/>
</dbReference>
<dbReference type="PANTHER" id="PTHR33744">
    <property type="entry name" value="CARBOHYDRATE DIACID REGULATOR"/>
    <property type="match status" value="1"/>
</dbReference>
<accession>A0A1I4YKE2</accession>
<keyword evidence="4" id="KW-1185">Reference proteome</keyword>
<dbReference type="Pfam" id="PF07905">
    <property type="entry name" value="PucR"/>
    <property type="match status" value="1"/>
</dbReference>
<evidence type="ECO:0000259" key="2">
    <source>
        <dbReference type="Pfam" id="PF13556"/>
    </source>
</evidence>
<feature type="domain" description="Purine catabolism PurC-like" evidence="1">
    <location>
        <begin position="15"/>
        <end position="117"/>
    </location>
</feature>
<evidence type="ECO:0000259" key="1">
    <source>
        <dbReference type="Pfam" id="PF07905"/>
    </source>
</evidence>
<dbReference type="AlphaFoldDB" id="A0A1I4YKE2"/>
<proteinExistence type="predicted"/>
<gene>
    <name evidence="3" type="ORF">SAMN05216219_0311</name>
</gene>